<keyword evidence="23" id="KW-0472">Membrane</keyword>
<comment type="catalytic activity">
    <reaction evidence="1">
        <text>Hydrolysis of (1-&gt;3)-beta-D-glucosidic linkages in (1-&gt;3)-beta-D-glucans.</text>
        <dbReference type="EC" id="3.2.1.39"/>
    </reaction>
</comment>
<dbReference type="GO" id="GO:0006032">
    <property type="term" value="P:chitin catabolic process"/>
    <property type="evidence" value="ECO:0007669"/>
    <property type="project" value="UniProtKB-KW"/>
</dbReference>
<evidence type="ECO:0000256" key="14">
    <source>
        <dbReference type="ARBA" id="ARBA00023014"/>
    </source>
</evidence>
<dbReference type="EMBL" id="BQKI01000004">
    <property type="protein sequence ID" value="GJM92482.1"/>
    <property type="molecule type" value="Genomic_DNA"/>
</dbReference>
<dbReference type="GO" id="GO:0009507">
    <property type="term" value="C:chloroplast"/>
    <property type="evidence" value="ECO:0007669"/>
    <property type="project" value="UniProtKB-SubCell"/>
</dbReference>
<dbReference type="Gene3D" id="3.20.20.80">
    <property type="entry name" value="Glycosidases"/>
    <property type="match status" value="2"/>
</dbReference>
<dbReference type="Pfam" id="PF00332">
    <property type="entry name" value="Glyco_hydro_17"/>
    <property type="match status" value="1"/>
</dbReference>
<evidence type="ECO:0000256" key="12">
    <source>
        <dbReference type="ARBA" id="ARBA00022982"/>
    </source>
</evidence>
<dbReference type="PROSITE" id="PS00197">
    <property type="entry name" value="2FE2S_FER_1"/>
    <property type="match status" value="1"/>
</dbReference>
<feature type="compositionally biased region" description="Gly residues" evidence="22">
    <location>
        <begin position="657"/>
        <end position="667"/>
    </location>
</feature>
<evidence type="ECO:0000256" key="19">
    <source>
        <dbReference type="ARBA" id="ARBA00034078"/>
    </source>
</evidence>
<proteinExistence type="inferred from homology"/>
<evidence type="ECO:0000256" key="6">
    <source>
        <dbReference type="ARBA" id="ARBA00022448"/>
    </source>
</evidence>
<evidence type="ECO:0000256" key="20">
    <source>
        <dbReference type="RuleBase" id="RU000489"/>
    </source>
</evidence>
<evidence type="ECO:0000259" key="25">
    <source>
        <dbReference type="PROSITE" id="PS51910"/>
    </source>
</evidence>
<feature type="transmembrane region" description="Helical" evidence="23">
    <location>
        <begin position="47"/>
        <end position="72"/>
    </location>
</feature>
<dbReference type="FunFam" id="3.20.20.80:FF:000015">
    <property type="entry name" value="Acidic endochitinase SE2"/>
    <property type="match status" value="1"/>
</dbReference>
<keyword evidence="18" id="KW-0624">Polysaccharide degradation</keyword>
<keyword evidence="13" id="KW-0408">Iron</keyword>
<comment type="cofactor">
    <cofactor evidence="19">
        <name>[2Fe-2S] cluster</name>
        <dbReference type="ChEBI" id="CHEBI:190135"/>
    </cofactor>
</comment>
<evidence type="ECO:0000256" key="7">
    <source>
        <dbReference type="ARBA" id="ARBA00022714"/>
    </source>
</evidence>
<feature type="region of interest" description="Disordered" evidence="22">
    <location>
        <begin position="729"/>
        <end position="748"/>
    </location>
</feature>
<dbReference type="InterPro" id="IPR017853">
    <property type="entry name" value="GH"/>
</dbReference>
<dbReference type="Pfam" id="PF00704">
    <property type="entry name" value="Glyco_hydro_18"/>
    <property type="match status" value="1"/>
</dbReference>
<evidence type="ECO:0000256" key="11">
    <source>
        <dbReference type="ARBA" id="ARBA00022946"/>
    </source>
</evidence>
<keyword evidence="23" id="KW-0812">Transmembrane</keyword>
<keyword evidence="23" id="KW-1133">Transmembrane helix</keyword>
<evidence type="ECO:0000313" key="26">
    <source>
        <dbReference type="EMBL" id="GJM92482.1"/>
    </source>
</evidence>
<feature type="region of interest" description="Disordered" evidence="22">
    <location>
        <begin position="608"/>
        <end position="674"/>
    </location>
</feature>
<dbReference type="GO" id="GO:0046872">
    <property type="term" value="F:metal ion binding"/>
    <property type="evidence" value="ECO:0007669"/>
    <property type="project" value="UniProtKB-KW"/>
</dbReference>
<evidence type="ECO:0000256" key="16">
    <source>
        <dbReference type="ARBA" id="ARBA00023157"/>
    </source>
</evidence>
<feature type="domain" description="2Fe-2S ferredoxin-type" evidence="24">
    <location>
        <begin position="429"/>
        <end position="520"/>
    </location>
</feature>
<keyword evidence="27" id="KW-1185">Reference proteome</keyword>
<dbReference type="SUPFAM" id="SSF54292">
    <property type="entry name" value="2Fe-2S ferredoxin-like"/>
    <property type="match status" value="1"/>
</dbReference>
<keyword evidence="6" id="KW-0813">Transport</keyword>
<dbReference type="PANTHER" id="PTHR45708:SF65">
    <property type="entry name" value="CHITINASE"/>
    <property type="match status" value="1"/>
</dbReference>
<dbReference type="InterPro" id="IPR001223">
    <property type="entry name" value="Glyco_hydro18_cat"/>
</dbReference>
<dbReference type="AlphaFoldDB" id="A0AAV5C2S3"/>
<evidence type="ECO:0000256" key="4">
    <source>
        <dbReference type="ARBA" id="ARBA00007874"/>
    </source>
</evidence>
<gene>
    <name evidence="26" type="primary">ga08958</name>
    <name evidence="26" type="ORF">PR202_ga08958</name>
</gene>
<evidence type="ECO:0000313" key="27">
    <source>
        <dbReference type="Proteomes" id="UP001054889"/>
    </source>
</evidence>
<evidence type="ECO:0000256" key="5">
    <source>
        <dbReference type="ARBA" id="ARBA00008773"/>
    </source>
</evidence>
<dbReference type="CDD" id="cd02877">
    <property type="entry name" value="GH18_hevamine_XipI_class_III"/>
    <property type="match status" value="1"/>
</dbReference>
<keyword evidence="9" id="KW-0732">Signal</keyword>
<dbReference type="GO" id="GO:0042973">
    <property type="term" value="F:glucan endo-1,3-beta-D-glucosidase activity"/>
    <property type="evidence" value="ECO:0007669"/>
    <property type="project" value="UniProtKB-EC"/>
</dbReference>
<evidence type="ECO:0000259" key="24">
    <source>
        <dbReference type="PROSITE" id="PS51085"/>
    </source>
</evidence>
<keyword evidence="15" id="KW-0146">Chitin degradation</keyword>
<keyword evidence="8" id="KW-0479">Metal-binding</keyword>
<dbReference type="FunFam" id="3.10.20.30:FF:000014">
    <property type="entry name" value="Ferredoxin"/>
    <property type="match status" value="1"/>
</dbReference>
<keyword evidence="18" id="KW-0119">Carbohydrate metabolism</keyword>
<dbReference type="GO" id="GO:0009055">
    <property type="term" value="F:electron transfer activity"/>
    <property type="evidence" value="ECO:0007669"/>
    <property type="project" value="InterPro"/>
</dbReference>
<dbReference type="GO" id="GO:0005576">
    <property type="term" value="C:extracellular region"/>
    <property type="evidence" value="ECO:0007669"/>
    <property type="project" value="TreeGrafter"/>
</dbReference>
<evidence type="ECO:0000256" key="17">
    <source>
        <dbReference type="ARBA" id="ARBA00023295"/>
    </source>
</evidence>
<dbReference type="Proteomes" id="UP001054889">
    <property type="component" value="Unassembled WGS sequence"/>
</dbReference>
<comment type="caution">
    <text evidence="26">The sequence shown here is derived from an EMBL/GenBank/DDBJ whole genome shotgun (WGS) entry which is preliminary data.</text>
</comment>
<keyword evidence="10 20" id="KW-0378">Hydrolase</keyword>
<accession>A0AAV5C2S3</accession>
<dbReference type="Gene3D" id="3.10.20.30">
    <property type="match status" value="1"/>
</dbReference>
<dbReference type="PROSITE" id="PS01095">
    <property type="entry name" value="GH18_1"/>
    <property type="match status" value="1"/>
</dbReference>
<evidence type="ECO:0008006" key="28">
    <source>
        <dbReference type="Google" id="ProtNLM"/>
    </source>
</evidence>
<feature type="compositionally biased region" description="Basic and acidic residues" evidence="22">
    <location>
        <begin position="733"/>
        <end position="748"/>
    </location>
</feature>
<keyword evidence="16" id="KW-1015">Disulfide bond</keyword>
<dbReference type="InterPro" id="IPR001579">
    <property type="entry name" value="Glyco_hydro_18_chit_AS"/>
</dbReference>
<evidence type="ECO:0000256" key="13">
    <source>
        <dbReference type="ARBA" id="ARBA00023004"/>
    </source>
</evidence>
<dbReference type="InterPro" id="IPR036010">
    <property type="entry name" value="2Fe-2S_ferredoxin-like_sf"/>
</dbReference>
<evidence type="ECO:0000256" key="18">
    <source>
        <dbReference type="ARBA" id="ARBA00023326"/>
    </source>
</evidence>
<name>A0AAV5C2S3_ELECO</name>
<dbReference type="GO" id="GO:0008843">
    <property type="term" value="F:endochitinase activity"/>
    <property type="evidence" value="ECO:0007669"/>
    <property type="project" value="UniProtKB-EC"/>
</dbReference>
<dbReference type="InterPro" id="IPR000490">
    <property type="entry name" value="Glyco_hydro_17"/>
</dbReference>
<dbReference type="InterPro" id="IPR001041">
    <property type="entry name" value="2Fe-2S_ferredoxin-type"/>
</dbReference>
<dbReference type="InterPro" id="IPR050542">
    <property type="entry name" value="Glycosyl_Hydrlase18_Chitinase"/>
</dbReference>
<reference evidence="26" key="1">
    <citation type="journal article" date="2018" name="DNA Res.">
        <title>Multiple hybrid de novo genome assembly of finger millet, an orphan allotetraploid crop.</title>
        <authorList>
            <person name="Hatakeyama M."/>
            <person name="Aluri S."/>
            <person name="Balachadran M.T."/>
            <person name="Sivarajan S.R."/>
            <person name="Patrignani A."/>
            <person name="Gruter S."/>
            <person name="Poveda L."/>
            <person name="Shimizu-Inatsugi R."/>
            <person name="Baeten J."/>
            <person name="Francoijs K.J."/>
            <person name="Nataraja K.N."/>
            <person name="Reddy Y.A.N."/>
            <person name="Phadnis S."/>
            <person name="Ravikumar R.L."/>
            <person name="Schlapbach R."/>
            <person name="Sreeman S.M."/>
            <person name="Shimizu K.K."/>
        </authorList>
    </citation>
    <scope>NUCLEOTIDE SEQUENCE</scope>
</reference>
<feature type="region of interest" description="Disordered" evidence="22">
    <location>
        <begin position="1132"/>
        <end position="1161"/>
    </location>
</feature>
<evidence type="ECO:0000256" key="23">
    <source>
        <dbReference type="SAM" id="Phobius"/>
    </source>
</evidence>
<keyword evidence="12" id="KW-0249">Electron transport</keyword>
<keyword evidence="11" id="KW-0809">Transit peptide</keyword>
<dbReference type="InterPro" id="IPR010241">
    <property type="entry name" value="Fd_pln"/>
</dbReference>
<dbReference type="GO" id="GO:0022900">
    <property type="term" value="P:electron transport chain"/>
    <property type="evidence" value="ECO:0007669"/>
    <property type="project" value="InterPro"/>
</dbReference>
<keyword evidence="17 20" id="KW-0326">Glycosidase</keyword>
<comment type="catalytic activity">
    <reaction evidence="2">
        <text>Random endo-hydrolysis of N-acetyl-beta-D-glucosaminide (1-&gt;4)-beta-linkages in chitin and chitodextrins.</text>
        <dbReference type="EC" id="3.2.1.14"/>
    </reaction>
</comment>
<evidence type="ECO:0000256" key="2">
    <source>
        <dbReference type="ARBA" id="ARBA00000822"/>
    </source>
</evidence>
<evidence type="ECO:0000256" key="15">
    <source>
        <dbReference type="ARBA" id="ARBA00023024"/>
    </source>
</evidence>
<dbReference type="FunFam" id="3.20.20.80:FF:000005">
    <property type="entry name" value="Glucan endo-1,3-beta-glucosidase 14"/>
    <property type="match status" value="1"/>
</dbReference>
<keyword evidence="14" id="KW-0411">Iron-sulfur</keyword>
<evidence type="ECO:0000256" key="21">
    <source>
        <dbReference type="RuleBase" id="RU004335"/>
    </source>
</evidence>
<dbReference type="PANTHER" id="PTHR45708">
    <property type="entry name" value="ENDOCHITINASE"/>
    <property type="match status" value="1"/>
</dbReference>
<evidence type="ECO:0000256" key="9">
    <source>
        <dbReference type="ARBA" id="ARBA00022729"/>
    </source>
</evidence>
<evidence type="ECO:0000256" key="3">
    <source>
        <dbReference type="ARBA" id="ARBA00004229"/>
    </source>
</evidence>
<protein>
    <recommendedName>
        <fullName evidence="28">Ferredoxin</fullName>
    </recommendedName>
</protein>
<feature type="domain" description="GH18" evidence="25">
    <location>
        <begin position="66"/>
        <end position="341"/>
    </location>
</feature>
<dbReference type="NCBIfam" id="TIGR02008">
    <property type="entry name" value="fdx_plant"/>
    <property type="match status" value="1"/>
</dbReference>
<dbReference type="Pfam" id="PF00111">
    <property type="entry name" value="Fer2"/>
    <property type="match status" value="1"/>
</dbReference>
<dbReference type="SUPFAM" id="SSF51445">
    <property type="entry name" value="(Trans)glycosidases"/>
    <property type="match status" value="2"/>
</dbReference>
<feature type="compositionally biased region" description="Polar residues" evidence="22">
    <location>
        <begin position="1142"/>
        <end position="1151"/>
    </location>
</feature>
<evidence type="ECO:0000256" key="10">
    <source>
        <dbReference type="ARBA" id="ARBA00022801"/>
    </source>
</evidence>
<evidence type="ECO:0000256" key="1">
    <source>
        <dbReference type="ARBA" id="ARBA00000382"/>
    </source>
</evidence>
<keyword evidence="7" id="KW-0001">2Fe-2S</keyword>
<comment type="similarity">
    <text evidence="4">Belongs to the 2Fe2S plant-type ferredoxin family.</text>
</comment>
<dbReference type="CDD" id="cd00207">
    <property type="entry name" value="fer2"/>
    <property type="match status" value="1"/>
</dbReference>
<sequence length="1161" mass="123614">MMKMNRSYNTAAPLLVQQIHRRLYKDIEPSGSIIVSLEMARSNSFRAMLLVAVVALTGLSTVALAGDIAIYWGQNGNEGTLAQACATGNYKFVNVAFLPTFGKGQTPVLNLAGHCDPASNGCTGVGADIKSCQRMGIKVFLSIGGGVGSYGLSSTSDAQQVAAYLWNNYLGGKSPSRPLGDAVLDGVDFDIESGGSAHWDDLARFLKRYSKPGRAVYLAAAPQCPFPDASLGTALNTGLFDYVWVQFYNNPPCQFSASAGVGGLAQAWARWTGIPARRVFLGLPAAPQAAGSGFVETSDLVAQVLPVVKNSTKYGGIMLWSRYFDGLTGYSDAVKAQEGGLLVIWSASAWHELTEDSPSQRVAYAWNFIALEEGSDRSMATAAAPTSYFVPALGARQRTGTFSSPIRNASGARGRVVSSRFRASAAAVHKVKLVGPDGTENEVEVPEDTYILEAAEEAGLELPYSCRAGTCATCTAKLASGEVDQSEGSFLDEEQMGAGYVLTCISYPKSHCVIYTHKEEEITLSIVLTNHYRLSKSVTFADDMTKEGEMNKAENTVPTRAALPPAFVAGARAALPPELAAGARAAPPDRARTAASLCSPALASLTTTGAARAREKRKLKREKRKGKEKEVAAGEIRQGGGWRQVCQREKKRKEGEGVAGSSGGRRGGWARRRRDGQCCGVEDERCVGFAGGMGSVAALRTSDGLAWVREEKGKKKWVLLFERAPKSESSVSAEKEQRKEKERRGGEAEMGLRVRASSLLLPLALAVAVALASVGVASAQQKFGINYGQIANDLPDPTRVASLLRSMNVNRVKLYDADPKVLTAFAETGVEFIIAVGNENLETIASSSGAARQWVSQHVQPFIPATRITCVAVGNEVFTSNDTGMMASLVPAMKAVHAALVDAGLDRQVTVTSAHSVNFLATSFPPSSGVFREELAVYIKPMLDFHGQTGSPLLINAYPFFAYKADPGSVSLPYVLFEPNPGVRDPNTNLNYDNMLYAQIDAVYAAMKVMGHTDVGVRISETGWPSKGDEDEAGATVQNAAAYNGNLMQRIAMGQGTPLKPDVPVDVYVFALFNEDMKPGPTSERNYGLFYPNGAPVYSIKASSSGGGGGNGIGPGGSFNDPYYTSMFSSSSKLANNHSSADTEYQTTIEDSNCDGELPSA</sequence>
<dbReference type="GO" id="GO:0051537">
    <property type="term" value="F:2 iron, 2 sulfur cluster binding"/>
    <property type="evidence" value="ECO:0007669"/>
    <property type="project" value="UniProtKB-KW"/>
</dbReference>
<dbReference type="PROSITE" id="PS51085">
    <property type="entry name" value="2FE2S_FER_2"/>
    <property type="match status" value="1"/>
</dbReference>
<reference evidence="26" key="2">
    <citation type="submission" date="2021-12" db="EMBL/GenBank/DDBJ databases">
        <title>Resequencing data analysis of finger millet.</title>
        <authorList>
            <person name="Hatakeyama M."/>
            <person name="Aluri S."/>
            <person name="Balachadran M.T."/>
            <person name="Sivarajan S.R."/>
            <person name="Poveda L."/>
            <person name="Shimizu-Inatsugi R."/>
            <person name="Schlapbach R."/>
            <person name="Sreeman S.M."/>
            <person name="Shimizu K.K."/>
        </authorList>
    </citation>
    <scope>NUCLEOTIDE SEQUENCE</scope>
</reference>
<dbReference type="InterPro" id="IPR012675">
    <property type="entry name" value="Beta-grasp_dom_sf"/>
</dbReference>
<comment type="similarity">
    <text evidence="5 21">Belongs to the glycosyl hydrolase 17 family.</text>
</comment>
<dbReference type="InterPro" id="IPR006058">
    <property type="entry name" value="2Fe2S_fd_BS"/>
</dbReference>
<organism evidence="26 27">
    <name type="scientific">Eleusine coracana subsp. coracana</name>
    <dbReference type="NCBI Taxonomy" id="191504"/>
    <lineage>
        <taxon>Eukaryota</taxon>
        <taxon>Viridiplantae</taxon>
        <taxon>Streptophyta</taxon>
        <taxon>Embryophyta</taxon>
        <taxon>Tracheophyta</taxon>
        <taxon>Spermatophyta</taxon>
        <taxon>Magnoliopsida</taxon>
        <taxon>Liliopsida</taxon>
        <taxon>Poales</taxon>
        <taxon>Poaceae</taxon>
        <taxon>PACMAD clade</taxon>
        <taxon>Chloridoideae</taxon>
        <taxon>Cynodonteae</taxon>
        <taxon>Eleusininae</taxon>
        <taxon>Eleusine</taxon>
    </lineage>
</organism>
<comment type="subcellular location">
    <subcellularLocation>
        <location evidence="3">Plastid</location>
        <location evidence="3">Chloroplast</location>
    </subcellularLocation>
</comment>
<dbReference type="InterPro" id="IPR045321">
    <property type="entry name" value="Cts1-like"/>
</dbReference>
<evidence type="ECO:0000256" key="22">
    <source>
        <dbReference type="SAM" id="MobiDB-lite"/>
    </source>
</evidence>
<feature type="compositionally biased region" description="Basic and acidic residues" evidence="22">
    <location>
        <begin position="646"/>
        <end position="656"/>
    </location>
</feature>
<dbReference type="GO" id="GO:0000272">
    <property type="term" value="P:polysaccharide catabolic process"/>
    <property type="evidence" value="ECO:0007669"/>
    <property type="project" value="UniProtKB-KW"/>
</dbReference>
<feature type="compositionally biased region" description="Basic residues" evidence="22">
    <location>
        <begin position="614"/>
        <end position="624"/>
    </location>
</feature>
<evidence type="ECO:0000256" key="8">
    <source>
        <dbReference type="ARBA" id="ARBA00022723"/>
    </source>
</evidence>
<dbReference type="PROSITE" id="PS51910">
    <property type="entry name" value="GH18_2"/>
    <property type="match status" value="1"/>
</dbReference>